<dbReference type="EMBL" id="JBHSGA010000025">
    <property type="protein sequence ID" value="MFC4529097.1"/>
    <property type="molecule type" value="Genomic_DNA"/>
</dbReference>
<keyword evidence="4" id="KW-1185">Reference proteome</keyword>
<sequence>MLTNMRARHITNTLLLAVVIGMSLLTPSFAAAPATDQDNVIAAMRTMYVAATHDDLAKFNTVAAPDFYAFDNGRRFTGDALMELIKGAHAAGKVYVWEVTEPEVHIDGDTAWITYTNRGSVQDQSGTKNLSWLESAVLRKVSGSWRIQFFHSTRVPSA</sequence>
<dbReference type="InterPro" id="IPR032710">
    <property type="entry name" value="NTF2-like_dom_sf"/>
</dbReference>
<evidence type="ECO:0000313" key="3">
    <source>
        <dbReference type="EMBL" id="MFC4529097.1"/>
    </source>
</evidence>
<evidence type="ECO:0000256" key="1">
    <source>
        <dbReference type="SAM" id="SignalP"/>
    </source>
</evidence>
<dbReference type="Proteomes" id="UP001595961">
    <property type="component" value="Unassembled WGS sequence"/>
</dbReference>
<organism evidence="3 4">
    <name type="scientific">Dyella halodurans</name>
    <dbReference type="NCBI Taxonomy" id="1920171"/>
    <lineage>
        <taxon>Bacteria</taxon>
        <taxon>Pseudomonadati</taxon>
        <taxon>Pseudomonadota</taxon>
        <taxon>Gammaproteobacteria</taxon>
        <taxon>Lysobacterales</taxon>
        <taxon>Rhodanobacteraceae</taxon>
        <taxon>Dyella</taxon>
    </lineage>
</organism>
<dbReference type="SUPFAM" id="SSF54427">
    <property type="entry name" value="NTF2-like"/>
    <property type="match status" value="1"/>
</dbReference>
<protein>
    <submittedName>
        <fullName evidence="3">Nuclear transport factor 2 family protein</fullName>
    </submittedName>
</protein>
<name>A0ABV9C8H8_9GAMM</name>
<dbReference type="RefSeq" id="WP_266151490.1">
    <property type="nucleotide sequence ID" value="NZ_CP064028.1"/>
</dbReference>
<feature type="chain" id="PRO_5047460680" evidence="1">
    <location>
        <begin position="31"/>
        <end position="158"/>
    </location>
</feature>
<evidence type="ECO:0000313" key="4">
    <source>
        <dbReference type="Proteomes" id="UP001595961"/>
    </source>
</evidence>
<reference evidence="4" key="1">
    <citation type="journal article" date="2019" name="Int. J. Syst. Evol. Microbiol.">
        <title>The Global Catalogue of Microorganisms (GCM) 10K type strain sequencing project: providing services to taxonomists for standard genome sequencing and annotation.</title>
        <authorList>
            <consortium name="The Broad Institute Genomics Platform"/>
            <consortium name="The Broad Institute Genome Sequencing Center for Infectious Disease"/>
            <person name="Wu L."/>
            <person name="Ma J."/>
        </authorList>
    </citation>
    <scope>NUCLEOTIDE SEQUENCE [LARGE SCALE GENOMIC DNA]</scope>
    <source>
        <strain evidence="4">CCM 4481</strain>
    </source>
</reference>
<evidence type="ECO:0000259" key="2">
    <source>
        <dbReference type="Pfam" id="PF14534"/>
    </source>
</evidence>
<feature type="signal peptide" evidence="1">
    <location>
        <begin position="1"/>
        <end position="30"/>
    </location>
</feature>
<dbReference type="InterPro" id="IPR027843">
    <property type="entry name" value="DUF4440"/>
</dbReference>
<keyword evidence="1" id="KW-0732">Signal</keyword>
<gene>
    <name evidence="3" type="ORF">ACFO5W_20800</name>
</gene>
<dbReference type="Gene3D" id="3.10.450.50">
    <property type="match status" value="1"/>
</dbReference>
<proteinExistence type="predicted"/>
<accession>A0ABV9C8H8</accession>
<feature type="domain" description="DUF4440" evidence="2">
    <location>
        <begin position="42"/>
        <end position="147"/>
    </location>
</feature>
<comment type="caution">
    <text evidence="3">The sequence shown here is derived from an EMBL/GenBank/DDBJ whole genome shotgun (WGS) entry which is preliminary data.</text>
</comment>
<dbReference type="Pfam" id="PF14534">
    <property type="entry name" value="DUF4440"/>
    <property type="match status" value="1"/>
</dbReference>